<keyword evidence="3" id="KW-1185">Reference proteome</keyword>
<dbReference type="InterPro" id="IPR029068">
    <property type="entry name" value="Glyas_Bleomycin-R_OHBP_Dase"/>
</dbReference>
<dbReference type="InterPro" id="IPR028973">
    <property type="entry name" value="PhnB-like"/>
</dbReference>
<dbReference type="Gene3D" id="3.10.180.10">
    <property type="entry name" value="2,3-Dihydroxybiphenyl 1,2-Dioxygenase, domain 1"/>
    <property type="match status" value="1"/>
</dbReference>
<evidence type="ECO:0000313" key="2">
    <source>
        <dbReference type="EMBL" id="MFL9926283.1"/>
    </source>
</evidence>
<organism evidence="2 3">
    <name type="scientific">Herbaspirillum lusitanum</name>
    <dbReference type="NCBI Taxonomy" id="213312"/>
    <lineage>
        <taxon>Bacteria</taxon>
        <taxon>Pseudomonadati</taxon>
        <taxon>Pseudomonadota</taxon>
        <taxon>Betaproteobacteria</taxon>
        <taxon>Burkholderiales</taxon>
        <taxon>Oxalobacteraceae</taxon>
        <taxon>Herbaspirillum</taxon>
    </lineage>
</organism>
<accession>A0ABW9ABK6</accession>
<name>A0ABW9ABK6_9BURK</name>
<protein>
    <submittedName>
        <fullName evidence="2">VOC family protein</fullName>
    </submittedName>
</protein>
<dbReference type="Proteomes" id="UP001629246">
    <property type="component" value="Unassembled WGS sequence"/>
</dbReference>
<sequence length="157" mass="17792">MQKITPFLWFDGQAQQAAEHYVSIFHNSRIAQISHYGEVGPAPKGSVMAVIFELEGQEFIALNGGPGFKFNQAVSLFVRCEDQMEVDVMWERLSVGGETSMCGWLKDRFGLSWQVVPNLLWEMLQDKNALKSQRVMQAMMQMKKIEIAGLQQAYDAV</sequence>
<dbReference type="EMBL" id="JAQQFM010000008">
    <property type="protein sequence ID" value="MFL9926283.1"/>
    <property type="molecule type" value="Genomic_DNA"/>
</dbReference>
<feature type="domain" description="PhnB-like" evidence="1">
    <location>
        <begin position="2"/>
        <end position="116"/>
    </location>
</feature>
<reference evidence="2 3" key="1">
    <citation type="journal article" date="2024" name="Chem. Sci.">
        <title>Discovery of megapolipeptins by genome mining of a Burkholderiales bacteria collection.</title>
        <authorList>
            <person name="Paulo B.S."/>
            <person name="Recchia M.J.J."/>
            <person name="Lee S."/>
            <person name="Fergusson C.H."/>
            <person name="Romanowski S.B."/>
            <person name="Hernandez A."/>
            <person name="Krull N."/>
            <person name="Liu D.Y."/>
            <person name="Cavanagh H."/>
            <person name="Bos A."/>
            <person name="Gray C.A."/>
            <person name="Murphy B.T."/>
            <person name="Linington R.G."/>
            <person name="Eustaquio A.S."/>
        </authorList>
    </citation>
    <scope>NUCLEOTIDE SEQUENCE [LARGE SCALE GENOMIC DNA]</scope>
    <source>
        <strain evidence="2 3">RL21-008-BIB-A</strain>
    </source>
</reference>
<evidence type="ECO:0000313" key="3">
    <source>
        <dbReference type="Proteomes" id="UP001629246"/>
    </source>
</evidence>
<comment type="caution">
    <text evidence="2">The sequence shown here is derived from an EMBL/GenBank/DDBJ whole genome shotgun (WGS) entry which is preliminary data.</text>
</comment>
<dbReference type="RefSeq" id="WP_408159701.1">
    <property type="nucleotide sequence ID" value="NZ_JAQQFM010000008.1"/>
</dbReference>
<dbReference type="CDD" id="cd06588">
    <property type="entry name" value="PhnB_like"/>
    <property type="match status" value="1"/>
</dbReference>
<dbReference type="InterPro" id="IPR009725">
    <property type="entry name" value="3_dmu_93_MTrfase"/>
</dbReference>
<gene>
    <name evidence="2" type="ORF">PQR62_18555</name>
</gene>
<dbReference type="PANTHER" id="PTHR33990">
    <property type="entry name" value="PROTEIN YJDN-RELATED"/>
    <property type="match status" value="1"/>
</dbReference>
<dbReference type="PIRSF" id="PIRSF021700">
    <property type="entry name" value="3_dmu_93_MTrfase"/>
    <property type="match status" value="1"/>
</dbReference>
<dbReference type="SUPFAM" id="SSF54593">
    <property type="entry name" value="Glyoxalase/Bleomycin resistance protein/Dihydroxybiphenyl dioxygenase"/>
    <property type="match status" value="1"/>
</dbReference>
<proteinExistence type="predicted"/>
<dbReference type="Pfam" id="PF06983">
    <property type="entry name" value="3-dmu-9_3-mt"/>
    <property type="match status" value="1"/>
</dbReference>
<evidence type="ECO:0000259" key="1">
    <source>
        <dbReference type="Pfam" id="PF06983"/>
    </source>
</evidence>